<evidence type="ECO:0000256" key="1">
    <source>
        <dbReference type="SAM" id="MobiDB-lite"/>
    </source>
</evidence>
<name>A0A7S4JAP6_9EUKA</name>
<organism evidence="2">
    <name type="scientific">Prymnesium polylepis</name>
    <dbReference type="NCBI Taxonomy" id="72548"/>
    <lineage>
        <taxon>Eukaryota</taxon>
        <taxon>Haptista</taxon>
        <taxon>Haptophyta</taxon>
        <taxon>Prymnesiophyceae</taxon>
        <taxon>Prymnesiales</taxon>
        <taxon>Prymnesiaceae</taxon>
        <taxon>Prymnesium</taxon>
    </lineage>
</organism>
<feature type="region of interest" description="Disordered" evidence="1">
    <location>
        <begin position="19"/>
        <end position="43"/>
    </location>
</feature>
<gene>
    <name evidence="2" type="ORF">CPOL0286_LOCUS15861</name>
</gene>
<dbReference type="EMBL" id="HBKO01034843">
    <property type="protein sequence ID" value="CAE2257696.1"/>
    <property type="molecule type" value="Transcribed_RNA"/>
</dbReference>
<evidence type="ECO:0000313" key="2">
    <source>
        <dbReference type="EMBL" id="CAE2257696.1"/>
    </source>
</evidence>
<feature type="compositionally biased region" description="Basic and acidic residues" evidence="1">
    <location>
        <begin position="145"/>
        <end position="154"/>
    </location>
</feature>
<protein>
    <submittedName>
        <fullName evidence="2">Uncharacterized protein</fullName>
    </submittedName>
</protein>
<dbReference type="AlphaFoldDB" id="A0A7S4JAP6"/>
<sequence length="220" mass="24657">MAEVLSPWQFREGSDPHGWSYAPNQFQLSGPLSSPPLSPEGAPLAEYASFLPSLDNFKLEDDAHTAQSNNRRPAPLPLHRQTSLELESLVQDAFTEMDQTLASQPRPIRIEVSTAGPSTDVHEPAIPSSMSWASDLGSLPGSERGWGRPERASDRPSVTPTEEEQEWLDEQMAQVDEMDDEVESEHEFVTQMMLQHPNLQEDEARWLFHRQHSSSQLDSG</sequence>
<feature type="region of interest" description="Disordered" evidence="1">
    <location>
        <begin position="59"/>
        <end position="78"/>
    </location>
</feature>
<proteinExistence type="predicted"/>
<reference evidence="2" key="1">
    <citation type="submission" date="2021-01" db="EMBL/GenBank/DDBJ databases">
        <authorList>
            <person name="Corre E."/>
            <person name="Pelletier E."/>
            <person name="Niang G."/>
            <person name="Scheremetjew M."/>
            <person name="Finn R."/>
            <person name="Kale V."/>
            <person name="Holt S."/>
            <person name="Cochrane G."/>
            <person name="Meng A."/>
            <person name="Brown T."/>
            <person name="Cohen L."/>
        </authorList>
    </citation>
    <scope>NUCLEOTIDE SEQUENCE</scope>
    <source>
        <strain evidence="2">UIO037</strain>
    </source>
</reference>
<feature type="region of interest" description="Disordered" evidence="1">
    <location>
        <begin position="116"/>
        <end position="166"/>
    </location>
</feature>
<accession>A0A7S4JAP6</accession>